<dbReference type="Gramene" id="TraesCS2D03G0966100.1">
    <property type="protein sequence ID" value="TraesCS2D03G0966100.1.CDS1"/>
    <property type="gene ID" value="TraesCS2D03G0966100"/>
</dbReference>
<evidence type="ECO:0000313" key="3">
    <source>
        <dbReference type="Proteomes" id="UP000019116"/>
    </source>
</evidence>
<dbReference type="CDD" id="cd00010">
    <property type="entry name" value="AAI_LTSS"/>
    <property type="match status" value="1"/>
</dbReference>
<dbReference type="SMR" id="A0A3B6DJG8"/>
<sequence length="109" mass="11758">MVQQLALCLPALRNSQSAPTSGCCVGVRNIGMRSPGCVCAFFQSDVFKLAGVKPEVAIAIPKRCGIADCGGTYVVLRTMRRCMLVVYTYFSTSNMCAINNAYLFFLGAE</sequence>
<dbReference type="Gramene" id="TraesRN2D0101020400.1">
    <property type="protein sequence ID" value="TraesRN2D0101020400.1"/>
    <property type="gene ID" value="TraesRN2D0101020400"/>
</dbReference>
<dbReference type="Gramene" id="TraesCS2D02G428628.1">
    <property type="protein sequence ID" value="TraesCS2D02G428628.1.cds1"/>
    <property type="gene ID" value="TraesCS2D02G428628"/>
</dbReference>
<keyword evidence="3" id="KW-1185">Reference proteome</keyword>
<dbReference type="STRING" id="4565.A0A3B6DJG8"/>
<dbReference type="Gramene" id="TraesCLE_scaffold_156666_01G000100.1">
    <property type="protein sequence ID" value="TraesCLE_scaffold_156666_01G000100.1"/>
    <property type="gene ID" value="TraesCLE_scaffold_156666_01G000100"/>
</dbReference>
<protein>
    <recommendedName>
        <fullName evidence="1">Bifunctional inhibitor/plant lipid transfer protein/seed storage helical domain-containing protein</fullName>
    </recommendedName>
</protein>
<proteinExistence type="predicted"/>
<evidence type="ECO:0000259" key="1">
    <source>
        <dbReference type="Pfam" id="PF14368"/>
    </source>
</evidence>
<dbReference type="Gene3D" id="1.10.110.10">
    <property type="entry name" value="Plant lipid-transfer and hydrophobic proteins"/>
    <property type="match status" value="1"/>
</dbReference>
<reference evidence="2" key="2">
    <citation type="submission" date="2018-10" db="UniProtKB">
        <authorList>
            <consortium name="EnsemblPlants"/>
        </authorList>
    </citation>
    <scope>IDENTIFICATION</scope>
</reference>
<evidence type="ECO:0000313" key="2">
    <source>
        <dbReference type="EnsemblPlants" id="TraesCS2D02G428628.1.cds1"/>
    </source>
</evidence>
<dbReference type="AlphaFoldDB" id="A0A3B6DJG8"/>
<dbReference type="OrthoDB" id="678526at2759"/>
<dbReference type="GO" id="GO:0009627">
    <property type="term" value="P:systemic acquired resistance"/>
    <property type="evidence" value="ECO:0007669"/>
    <property type="project" value="InterPro"/>
</dbReference>
<dbReference type="Gramene" id="TraesWEE_scaffold_050515_01G000200.1">
    <property type="protein sequence ID" value="TraesWEE_scaffold_050515_01G000200.1"/>
    <property type="gene ID" value="TraesWEE_scaffold_050515_01G000200"/>
</dbReference>
<dbReference type="InterPro" id="IPR039265">
    <property type="entry name" value="DIR1-like"/>
</dbReference>
<organism evidence="2">
    <name type="scientific">Triticum aestivum</name>
    <name type="common">Wheat</name>
    <dbReference type="NCBI Taxonomy" id="4565"/>
    <lineage>
        <taxon>Eukaryota</taxon>
        <taxon>Viridiplantae</taxon>
        <taxon>Streptophyta</taxon>
        <taxon>Embryophyta</taxon>
        <taxon>Tracheophyta</taxon>
        <taxon>Spermatophyta</taxon>
        <taxon>Magnoliopsida</taxon>
        <taxon>Liliopsida</taxon>
        <taxon>Poales</taxon>
        <taxon>Poaceae</taxon>
        <taxon>BOP clade</taxon>
        <taxon>Pooideae</taxon>
        <taxon>Triticodae</taxon>
        <taxon>Triticeae</taxon>
        <taxon>Triticinae</taxon>
        <taxon>Triticum</taxon>
    </lineage>
</organism>
<dbReference type="SUPFAM" id="SSF47699">
    <property type="entry name" value="Bifunctional inhibitor/lipid-transfer protein/seed storage 2S albumin"/>
    <property type="match status" value="1"/>
</dbReference>
<dbReference type="InterPro" id="IPR016140">
    <property type="entry name" value="Bifunc_inhib/LTP/seed_store"/>
</dbReference>
<reference evidence="2" key="1">
    <citation type="submission" date="2018-08" db="EMBL/GenBank/DDBJ databases">
        <authorList>
            <person name="Rossello M."/>
        </authorList>
    </citation>
    <scope>NUCLEOTIDE SEQUENCE [LARGE SCALE GENOMIC DNA]</scope>
    <source>
        <strain evidence="2">cv. Chinese Spring</strain>
    </source>
</reference>
<name>A0A3B6DJG8_WHEAT</name>
<dbReference type="Pfam" id="PF14368">
    <property type="entry name" value="LTP_2"/>
    <property type="match status" value="1"/>
</dbReference>
<dbReference type="GO" id="GO:0005504">
    <property type="term" value="F:fatty acid binding"/>
    <property type="evidence" value="ECO:0007669"/>
    <property type="project" value="InterPro"/>
</dbReference>
<feature type="domain" description="Bifunctional inhibitor/plant lipid transfer protein/seed storage helical" evidence="1">
    <location>
        <begin position="3"/>
        <end position="67"/>
    </location>
</feature>
<dbReference type="InterPro" id="IPR036312">
    <property type="entry name" value="Bifun_inhib/LTP/seed_sf"/>
</dbReference>
<dbReference type="Gramene" id="TraesROB_scaffold_126637_01G000100.1">
    <property type="protein sequence ID" value="TraesROB_scaffold_126637_01G000100.1"/>
    <property type="gene ID" value="TraesROB_scaffold_126637_01G000100"/>
</dbReference>
<dbReference type="PANTHER" id="PTHR33122">
    <property type="entry name" value="LIPID BINDING PROTEIN-RELATED"/>
    <property type="match status" value="1"/>
</dbReference>
<dbReference type="PANTHER" id="PTHR33122:SF4">
    <property type="entry name" value="OS04G0415800 PROTEIN"/>
    <property type="match status" value="1"/>
</dbReference>
<dbReference type="Proteomes" id="UP000019116">
    <property type="component" value="Chromosome 2D"/>
</dbReference>
<dbReference type="EnsemblPlants" id="TraesCS2D02G428628.1">
    <property type="protein sequence ID" value="TraesCS2D02G428628.1.cds1"/>
    <property type="gene ID" value="TraesCS2D02G428628"/>
</dbReference>
<dbReference type="Gramene" id="TraesCAD_scaffold_126782_01G000100.1">
    <property type="protein sequence ID" value="TraesCAD_scaffold_126782_01G000100.1"/>
    <property type="gene ID" value="TraesCAD_scaffold_126782_01G000100"/>
</dbReference>
<accession>A0A3B6DJG8</accession>